<name>A0ABW7CEP1_9CYAN</name>
<reference evidence="4" key="1">
    <citation type="journal article" date="2024" name="Algal Res.">
        <title>Biochemical, toxicological and genomic investigation of a high-biomass producing Limnothrix strain isolated from Italian shallow drinking water reservoir.</title>
        <authorList>
            <person name="Simonazzi M."/>
            <person name="Shishido T.K."/>
            <person name="Delbaje E."/>
            <person name="Wahlsten M."/>
            <person name="Fewer D.P."/>
            <person name="Sivonen K."/>
            <person name="Pezzolesi L."/>
            <person name="Pistocchi R."/>
        </authorList>
    </citation>
    <scope>NUCLEOTIDE SEQUENCE [LARGE SCALE GENOMIC DNA]</scope>
    <source>
        <strain evidence="4">LRLZ20PSL1</strain>
    </source>
</reference>
<dbReference type="InterPro" id="IPR001451">
    <property type="entry name" value="Hexapep"/>
</dbReference>
<dbReference type="CDD" id="cd04645">
    <property type="entry name" value="LbH_gamma_CA_like"/>
    <property type="match status" value="1"/>
</dbReference>
<evidence type="ECO:0000313" key="3">
    <source>
        <dbReference type="EMBL" id="MFG3819614.1"/>
    </source>
</evidence>
<evidence type="ECO:0000256" key="1">
    <source>
        <dbReference type="ARBA" id="ARBA00022679"/>
    </source>
</evidence>
<evidence type="ECO:0000256" key="2">
    <source>
        <dbReference type="ARBA" id="ARBA00022737"/>
    </source>
</evidence>
<protein>
    <submittedName>
        <fullName evidence="3">Gamma carbonic anhydrase family protein</fullName>
    </submittedName>
</protein>
<organism evidence="3 4">
    <name type="scientific">Limnothrix redekei LRLZ20PSL1</name>
    <dbReference type="NCBI Taxonomy" id="3112953"/>
    <lineage>
        <taxon>Bacteria</taxon>
        <taxon>Bacillati</taxon>
        <taxon>Cyanobacteriota</taxon>
        <taxon>Cyanophyceae</taxon>
        <taxon>Pseudanabaenales</taxon>
        <taxon>Pseudanabaenaceae</taxon>
        <taxon>Limnothrix</taxon>
    </lineage>
</organism>
<dbReference type="PANTHER" id="PTHR13061">
    <property type="entry name" value="DYNACTIN SUBUNIT P25"/>
    <property type="match status" value="1"/>
</dbReference>
<dbReference type="EMBL" id="JAZAQF010000095">
    <property type="protein sequence ID" value="MFG3819614.1"/>
    <property type="molecule type" value="Genomic_DNA"/>
</dbReference>
<dbReference type="Pfam" id="PF00132">
    <property type="entry name" value="Hexapep"/>
    <property type="match status" value="1"/>
</dbReference>
<dbReference type="Proteomes" id="UP001604335">
    <property type="component" value="Unassembled WGS sequence"/>
</dbReference>
<dbReference type="InterPro" id="IPR050484">
    <property type="entry name" value="Transf_Hexapept/Carb_Anhydrase"/>
</dbReference>
<keyword evidence="4" id="KW-1185">Reference proteome</keyword>
<dbReference type="InterPro" id="IPR018357">
    <property type="entry name" value="Hexapep_transf_CS"/>
</dbReference>
<keyword evidence="1" id="KW-0808">Transferase</keyword>
<dbReference type="PANTHER" id="PTHR13061:SF29">
    <property type="entry name" value="GAMMA CARBONIC ANHYDRASE-LIKE 1, MITOCHONDRIAL-RELATED"/>
    <property type="match status" value="1"/>
</dbReference>
<dbReference type="InterPro" id="IPR047324">
    <property type="entry name" value="LbH_gamma_CA-like"/>
</dbReference>
<dbReference type="SUPFAM" id="SSF51161">
    <property type="entry name" value="Trimeric LpxA-like enzymes"/>
    <property type="match status" value="1"/>
</dbReference>
<sequence>MGSIETSCRTAVGAGVRSRAVASLPYYSDGILAVWAKQTLLEIFVTFMSRLEATGAIAHPILGTPDIAAAAFVAPNATIIGRVTLAAGANIWYGAVLRGDVERIDIGENTNVQDGAVIHGDPGQPTILEADVTVGHRAIIHSAHIERGCTIGMGAIILNGVRVGAGSIVGAGAVVTKEVPPRSLVVGIPGKVVRSLSDQEVAEQIEHAARYVKLALVHGGQGTDLGFHGAH</sequence>
<evidence type="ECO:0000313" key="4">
    <source>
        <dbReference type="Proteomes" id="UP001604335"/>
    </source>
</evidence>
<keyword evidence="2" id="KW-0677">Repeat</keyword>
<comment type="caution">
    <text evidence="3">The sequence shown here is derived from an EMBL/GenBank/DDBJ whole genome shotgun (WGS) entry which is preliminary data.</text>
</comment>
<gene>
    <name evidence="3" type="ORF">VPK24_18365</name>
</gene>
<accession>A0ABW7CEP1</accession>
<dbReference type="InterPro" id="IPR011004">
    <property type="entry name" value="Trimer_LpxA-like_sf"/>
</dbReference>
<dbReference type="PROSITE" id="PS00101">
    <property type="entry name" value="HEXAPEP_TRANSFERASES"/>
    <property type="match status" value="1"/>
</dbReference>
<proteinExistence type="predicted"/>
<dbReference type="Gene3D" id="2.160.10.10">
    <property type="entry name" value="Hexapeptide repeat proteins"/>
    <property type="match status" value="1"/>
</dbReference>